<dbReference type="SMART" id="SM00320">
    <property type="entry name" value="WD40"/>
    <property type="match status" value="2"/>
</dbReference>
<feature type="non-terminal residue" evidence="6">
    <location>
        <position position="1"/>
    </location>
</feature>
<sequence>GGILAVGFRNGSISFYDARTLKFCSEVDCKNRKGKFAKGRKVTSLEWLPDGTSLLVATNDSRIRIFDVSSLTCVYKFKGHVNAQIMLRASYTANGLGVVCGSEIGRISYWRVGGPAADLLDSQRTRLPHWKRVTNSSLEEFKAFDELLTFAVAAPPAFSAALFSYLSIHPLPSRAPQLSRRPTLLQQQQQQQQQQRQQQQRQFRSGISSISSSPPSCQ</sequence>
<evidence type="ECO:0000256" key="3">
    <source>
        <dbReference type="PROSITE-ProRule" id="PRU00221"/>
    </source>
</evidence>
<dbReference type="RefSeq" id="XP_013235196.1">
    <property type="nucleotide sequence ID" value="XM_013379742.1"/>
</dbReference>
<evidence type="ECO:0000259" key="5">
    <source>
        <dbReference type="Pfam" id="PF12894"/>
    </source>
</evidence>
<evidence type="ECO:0000256" key="1">
    <source>
        <dbReference type="ARBA" id="ARBA00022574"/>
    </source>
</evidence>
<dbReference type="InterPro" id="IPR040324">
    <property type="entry name" value="WDR44/Dgr2"/>
</dbReference>
<dbReference type="InterPro" id="IPR024977">
    <property type="entry name" value="Apc4-like_WD40_dom"/>
</dbReference>
<keyword evidence="1 3" id="KW-0853">WD repeat</keyword>
<keyword evidence="7" id="KW-1185">Reference proteome</keyword>
<dbReference type="PROSITE" id="PS50082">
    <property type="entry name" value="WD_REPEATS_2"/>
    <property type="match status" value="1"/>
</dbReference>
<evidence type="ECO:0000313" key="6">
    <source>
        <dbReference type="EMBL" id="CDJ44447.1"/>
    </source>
</evidence>
<dbReference type="Gene3D" id="2.130.10.10">
    <property type="entry name" value="YVTN repeat-like/Quinoprotein amine dehydrogenase"/>
    <property type="match status" value="1"/>
</dbReference>
<dbReference type="GeneID" id="25256218"/>
<feature type="region of interest" description="Disordered" evidence="4">
    <location>
        <begin position="177"/>
        <end position="218"/>
    </location>
</feature>
<dbReference type="Proteomes" id="UP000030747">
    <property type="component" value="Unassembled WGS sequence"/>
</dbReference>
<feature type="domain" description="Anaphase-promoting complex subunit 4-like WD40" evidence="5">
    <location>
        <begin position="37"/>
        <end position="81"/>
    </location>
</feature>
<dbReference type="OrthoDB" id="348505at2759"/>
<dbReference type="EMBL" id="HG677097">
    <property type="protein sequence ID" value="CDJ44447.1"/>
    <property type="molecule type" value="Genomic_DNA"/>
</dbReference>
<feature type="compositionally biased region" description="Low complexity" evidence="4">
    <location>
        <begin position="186"/>
        <end position="218"/>
    </location>
</feature>
<dbReference type="PANTHER" id="PTHR14221:SF0">
    <property type="entry name" value="WD REPEAT-CONTAINING PROTEIN 44"/>
    <property type="match status" value="1"/>
</dbReference>
<dbReference type="InterPro" id="IPR036322">
    <property type="entry name" value="WD40_repeat_dom_sf"/>
</dbReference>
<dbReference type="PANTHER" id="PTHR14221">
    <property type="entry name" value="WD REPEAT DOMAIN 44"/>
    <property type="match status" value="1"/>
</dbReference>
<reference evidence="6" key="1">
    <citation type="submission" date="2013-10" db="EMBL/GenBank/DDBJ databases">
        <title>Genomic analysis of the causative agents of coccidiosis in chickens.</title>
        <authorList>
            <person name="Reid A.J."/>
            <person name="Blake D."/>
            <person name="Billington K."/>
            <person name="Browne H."/>
            <person name="Dunn M."/>
            <person name="Hung S."/>
            <person name="Kawahara F."/>
            <person name="Miranda-Saavedra D."/>
            <person name="Mourier T."/>
            <person name="Nagra H."/>
            <person name="Otto T.D."/>
            <person name="Rawlings N."/>
            <person name="Sanchez A."/>
            <person name="Sanders M."/>
            <person name="Subramaniam C."/>
            <person name="Tay Y."/>
            <person name="Dear P."/>
            <person name="Doerig C."/>
            <person name="Gruber A."/>
            <person name="Parkinson J."/>
            <person name="Shirley M."/>
            <person name="Wan K.L."/>
            <person name="Berriman M."/>
            <person name="Tomley F."/>
            <person name="Pain A."/>
        </authorList>
    </citation>
    <scope>NUCLEOTIDE SEQUENCE [LARGE SCALE GENOMIC DNA]</scope>
    <source>
        <strain evidence="6">Houghton</strain>
    </source>
</reference>
<dbReference type="VEuPathDB" id="ToxoDB:ETH_00035885"/>
<dbReference type="SUPFAM" id="SSF50978">
    <property type="entry name" value="WD40 repeat-like"/>
    <property type="match status" value="1"/>
</dbReference>
<keyword evidence="2" id="KW-0677">Repeat</keyword>
<evidence type="ECO:0000313" key="7">
    <source>
        <dbReference type="Proteomes" id="UP000030747"/>
    </source>
</evidence>
<name>U6L249_EIMTE</name>
<reference evidence="6" key="2">
    <citation type="submission" date="2013-10" db="EMBL/GenBank/DDBJ databases">
        <authorList>
            <person name="Aslett M."/>
        </authorList>
    </citation>
    <scope>NUCLEOTIDE SEQUENCE [LARGE SCALE GENOMIC DNA]</scope>
    <source>
        <strain evidence="6">Houghton</strain>
    </source>
</reference>
<evidence type="ECO:0000256" key="2">
    <source>
        <dbReference type="ARBA" id="ARBA00022737"/>
    </source>
</evidence>
<accession>U6L249</accession>
<gene>
    <name evidence="6" type="ORF">ETH_00035885</name>
</gene>
<evidence type="ECO:0000256" key="4">
    <source>
        <dbReference type="SAM" id="MobiDB-lite"/>
    </source>
</evidence>
<dbReference type="VEuPathDB" id="ToxoDB:ETH2_0416300"/>
<proteinExistence type="predicted"/>
<feature type="repeat" description="WD" evidence="3">
    <location>
        <begin position="42"/>
        <end position="76"/>
    </location>
</feature>
<organism evidence="6 7">
    <name type="scientific">Eimeria tenella</name>
    <name type="common">Coccidian parasite</name>
    <dbReference type="NCBI Taxonomy" id="5802"/>
    <lineage>
        <taxon>Eukaryota</taxon>
        <taxon>Sar</taxon>
        <taxon>Alveolata</taxon>
        <taxon>Apicomplexa</taxon>
        <taxon>Conoidasida</taxon>
        <taxon>Coccidia</taxon>
        <taxon>Eucoccidiorida</taxon>
        <taxon>Eimeriorina</taxon>
        <taxon>Eimeriidae</taxon>
        <taxon>Eimeria</taxon>
    </lineage>
</organism>
<dbReference type="Pfam" id="PF12894">
    <property type="entry name" value="ANAPC4_WD40"/>
    <property type="match status" value="1"/>
</dbReference>
<dbReference type="InterPro" id="IPR001680">
    <property type="entry name" value="WD40_rpt"/>
</dbReference>
<dbReference type="AlphaFoldDB" id="U6L249"/>
<dbReference type="InterPro" id="IPR015943">
    <property type="entry name" value="WD40/YVTN_repeat-like_dom_sf"/>
</dbReference>
<protein>
    <recommendedName>
        <fullName evidence="5">Anaphase-promoting complex subunit 4-like WD40 domain-containing protein</fullName>
    </recommendedName>
</protein>